<evidence type="ECO:0000313" key="10">
    <source>
        <dbReference type="Proteomes" id="UP001315278"/>
    </source>
</evidence>
<gene>
    <name evidence="9" type="ORF">JQ615_38300</name>
</gene>
<evidence type="ECO:0000256" key="2">
    <source>
        <dbReference type="ARBA" id="ARBA00022448"/>
    </source>
</evidence>
<dbReference type="GO" id="GO:0005524">
    <property type="term" value="F:ATP binding"/>
    <property type="evidence" value="ECO:0007669"/>
    <property type="project" value="UniProtKB-KW"/>
</dbReference>
<evidence type="ECO:0000256" key="3">
    <source>
        <dbReference type="ARBA" id="ARBA00022597"/>
    </source>
</evidence>
<dbReference type="EMBL" id="JAFCJH010000074">
    <property type="protein sequence ID" value="MBR0801221.1"/>
    <property type="molecule type" value="Genomic_DNA"/>
</dbReference>
<evidence type="ECO:0000256" key="7">
    <source>
        <dbReference type="ARBA" id="ARBA00024722"/>
    </source>
</evidence>
<name>A0ABS5FWW3_9BRAD</name>
<proteinExistence type="inferred from homology"/>
<evidence type="ECO:0000256" key="4">
    <source>
        <dbReference type="ARBA" id="ARBA00022737"/>
    </source>
</evidence>
<evidence type="ECO:0000313" key="9">
    <source>
        <dbReference type="EMBL" id="MBR0801221.1"/>
    </source>
</evidence>
<dbReference type="Pfam" id="PF00005">
    <property type="entry name" value="ABC_tran"/>
    <property type="match status" value="2"/>
</dbReference>
<dbReference type="PROSITE" id="PS00211">
    <property type="entry name" value="ABC_TRANSPORTER_1"/>
    <property type="match status" value="1"/>
</dbReference>
<organism evidence="9 10">
    <name type="scientific">Bradyrhizobium jicamae</name>
    <dbReference type="NCBI Taxonomy" id="280332"/>
    <lineage>
        <taxon>Bacteria</taxon>
        <taxon>Pseudomonadati</taxon>
        <taxon>Pseudomonadota</taxon>
        <taxon>Alphaproteobacteria</taxon>
        <taxon>Hyphomicrobiales</taxon>
        <taxon>Nitrobacteraceae</taxon>
        <taxon>Bradyrhizobium</taxon>
    </lineage>
</organism>
<dbReference type="InterPro" id="IPR003593">
    <property type="entry name" value="AAA+_ATPase"/>
</dbReference>
<dbReference type="CDD" id="cd03215">
    <property type="entry name" value="ABC_Carb_Monos_II"/>
    <property type="match status" value="1"/>
</dbReference>
<dbReference type="SMART" id="SM00382">
    <property type="entry name" value="AAA"/>
    <property type="match status" value="2"/>
</dbReference>
<dbReference type="SUPFAM" id="SSF52540">
    <property type="entry name" value="P-loop containing nucleoside triphosphate hydrolases"/>
    <property type="match status" value="2"/>
</dbReference>
<keyword evidence="10" id="KW-1185">Reference proteome</keyword>
<dbReference type="InterPro" id="IPR050107">
    <property type="entry name" value="ABC_carbohydrate_import_ATPase"/>
</dbReference>
<feature type="domain" description="ABC transporter" evidence="8">
    <location>
        <begin position="15"/>
        <end position="247"/>
    </location>
</feature>
<dbReference type="InterPro" id="IPR017871">
    <property type="entry name" value="ABC_transporter-like_CS"/>
</dbReference>
<sequence length="513" mass="56093">MNSMPAQQEKELPLLQVVSGSKVYGGLHAIDGVNFDLRPGEIHALLGENGAGKSTLCKAIAGAIVLTSGDYMIRGGKVSFASPKEALEGGVAMVYQESSLVPSMTVAQNLELGMEKWVTVYSKINIAATQSLQSMNFNVDPLVLVENLGTAKRQMVEIVRAVRHNAQVFIFDEPTASLTPEETQHLFHLLNTLKEKGAGIIFISHALEEALKIADRITVLRDGKLVATVPAKTVTRDSLVRMMVGREETAAKYATHGADPDAPKPHAARGEKVLSVENVTMGSIVKNMSFSVFNGEVVGIFGLVGAGRSEIAQIVSGARKRNFLRGGMIYLRDKPVRYRVPRQAVRDGIAYITEDRKVDGFFETMTVDQNIYLGYLSSPRIKRFLYSTREMKRIADQWISALSISALKRTLKIVEYSGGNQQKVVVGKSLAQEPTVVIFDEPTRGVDVSAIPQIHESIRKLASENKAVVVISSYLPEILAISDRILVARGGRIVEEMARADATEDKIMYAAIH</sequence>
<keyword evidence="3" id="KW-0762">Sugar transport</keyword>
<comment type="similarity">
    <text evidence="1">Belongs to the ABC transporter superfamily.</text>
</comment>
<comment type="function">
    <text evidence="7">Involved in beta-(1--&gt;2)glucan export. Transmembrane domains (TMD) form a pore in the inner membrane and the ATP-binding domain (NBD) is responsible for energy generation.</text>
</comment>
<feature type="domain" description="ABC transporter" evidence="8">
    <location>
        <begin position="268"/>
        <end position="510"/>
    </location>
</feature>
<dbReference type="Proteomes" id="UP001315278">
    <property type="component" value="Unassembled WGS sequence"/>
</dbReference>
<keyword evidence="5" id="KW-0547">Nucleotide-binding</keyword>
<dbReference type="PROSITE" id="PS50893">
    <property type="entry name" value="ABC_TRANSPORTER_2"/>
    <property type="match status" value="2"/>
</dbReference>
<dbReference type="CDD" id="cd03216">
    <property type="entry name" value="ABC_Carb_Monos_I"/>
    <property type="match status" value="1"/>
</dbReference>
<evidence type="ECO:0000256" key="1">
    <source>
        <dbReference type="ARBA" id="ARBA00005417"/>
    </source>
</evidence>
<keyword evidence="6 9" id="KW-0067">ATP-binding</keyword>
<reference evidence="10" key="1">
    <citation type="journal article" date="2021" name="ISME J.">
        <title>Evolutionary origin and ecological implication of a unique nif island in free-living Bradyrhizobium lineages.</title>
        <authorList>
            <person name="Tao J."/>
        </authorList>
    </citation>
    <scope>NUCLEOTIDE SEQUENCE [LARGE SCALE GENOMIC DNA]</scope>
    <source>
        <strain evidence="10">SZCCT0434</strain>
    </source>
</reference>
<evidence type="ECO:0000256" key="5">
    <source>
        <dbReference type="ARBA" id="ARBA00022741"/>
    </source>
</evidence>
<protein>
    <submittedName>
        <fullName evidence="9">Sugar ABC transporter ATP-binding protein</fullName>
    </submittedName>
</protein>
<dbReference type="Gene3D" id="3.40.50.300">
    <property type="entry name" value="P-loop containing nucleotide triphosphate hydrolases"/>
    <property type="match status" value="2"/>
</dbReference>
<dbReference type="InterPro" id="IPR003439">
    <property type="entry name" value="ABC_transporter-like_ATP-bd"/>
</dbReference>
<keyword evidence="4" id="KW-0677">Repeat</keyword>
<evidence type="ECO:0000259" key="8">
    <source>
        <dbReference type="PROSITE" id="PS50893"/>
    </source>
</evidence>
<evidence type="ECO:0000256" key="6">
    <source>
        <dbReference type="ARBA" id="ARBA00022840"/>
    </source>
</evidence>
<comment type="caution">
    <text evidence="9">The sequence shown here is derived from an EMBL/GenBank/DDBJ whole genome shotgun (WGS) entry which is preliminary data.</text>
</comment>
<dbReference type="InterPro" id="IPR027417">
    <property type="entry name" value="P-loop_NTPase"/>
</dbReference>
<accession>A0ABS5FWW3</accession>
<dbReference type="RefSeq" id="WP_212495332.1">
    <property type="nucleotide sequence ID" value="NZ_JAFCJH010000074.1"/>
</dbReference>
<dbReference type="PANTHER" id="PTHR43790">
    <property type="entry name" value="CARBOHYDRATE TRANSPORT ATP-BINDING PROTEIN MG119-RELATED"/>
    <property type="match status" value="1"/>
</dbReference>
<dbReference type="PANTHER" id="PTHR43790:SF9">
    <property type="entry name" value="GALACTOFURANOSE TRANSPORTER ATP-BINDING PROTEIN YTFR"/>
    <property type="match status" value="1"/>
</dbReference>
<keyword evidence="2" id="KW-0813">Transport</keyword>